<comment type="caution">
    <text evidence="2">The sequence shown here is derived from an EMBL/GenBank/DDBJ whole genome shotgun (WGS) entry which is preliminary data.</text>
</comment>
<dbReference type="EMBL" id="JAGQHS010000021">
    <property type="protein sequence ID" value="MCA9755371.1"/>
    <property type="molecule type" value="Genomic_DNA"/>
</dbReference>
<dbReference type="AlphaFoldDB" id="A0A956NBQ2"/>
<dbReference type="Gene3D" id="3.20.20.450">
    <property type="entry name" value="EAL domain"/>
    <property type="match status" value="1"/>
</dbReference>
<organism evidence="2 3">
    <name type="scientific">Eiseniibacteriota bacterium</name>
    <dbReference type="NCBI Taxonomy" id="2212470"/>
    <lineage>
        <taxon>Bacteria</taxon>
        <taxon>Candidatus Eiseniibacteriota</taxon>
    </lineage>
</organism>
<evidence type="ECO:0000313" key="3">
    <source>
        <dbReference type="Proteomes" id="UP000739538"/>
    </source>
</evidence>
<dbReference type="SMART" id="SM00052">
    <property type="entry name" value="EAL"/>
    <property type="match status" value="1"/>
</dbReference>
<dbReference type="PANTHER" id="PTHR33525">
    <property type="match status" value="1"/>
</dbReference>
<dbReference type="Gene3D" id="1.10.3210.10">
    <property type="entry name" value="Hypothetical protein af1432"/>
    <property type="match status" value="1"/>
</dbReference>
<dbReference type="InterPro" id="IPR052340">
    <property type="entry name" value="RNase_Y/CdgJ"/>
</dbReference>
<dbReference type="SUPFAM" id="SSF141868">
    <property type="entry name" value="EAL domain-like"/>
    <property type="match status" value="1"/>
</dbReference>
<dbReference type="PANTHER" id="PTHR33525:SF4">
    <property type="entry name" value="CYCLIC DI-GMP PHOSPHODIESTERASE CDGJ"/>
    <property type="match status" value="1"/>
</dbReference>
<reference evidence="2" key="2">
    <citation type="journal article" date="2021" name="Microbiome">
        <title>Successional dynamics and alternative stable states in a saline activated sludge microbial community over 9 years.</title>
        <authorList>
            <person name="Wang Y."/>
            <person name="Ye J."/>
            <person name="Ju F."/>
            <person name="Liu L."/>
            <person name="Boyd J.A."/>
            <person name="Deng Y."/>
            <person name="Parks D.H."/>
            <person name="Jiang X."/>
            <person name="Yin X."/>
            <person name="Woodcroft B.J."/>
            <person name="Tyson G.W."/>
            <person name="Hugenholtz P."/>
            <person name="Polz M.F."/>
            <person name="Zhang T."/>
        </authorList>
    </citation>
    <scope>NUCLEOTIDE SEQUENCE</scope>
    <source>
        <strain evidence="2">HKST-UBA02</strain>
    </source>
</reference>
<dbReference type="Pfam" id="PF08668">
    <property type="entry name" value="HDOD"/>
    <property type="match status" value="1"/>
</dbReference>
<dbReference type="InterPro" id="IPR013976">
    <property type="entry name" value="HDOD"/>
</dbReference>
<proteinExistence type="predicted"/>
<dbReference type="PROSITE" id="PS51833">
    <property type="entry name" value="HDOD"/>
    <property type="match status" value="1"/>
</dbReference>
<evidence type="ECO:0000313" key="2">
    <source>
        <dbReference type="EMBL" id="MCA9755371.1"/>
    </source>
</evidence>
<dbReference type="SUPFAM" id="SSF109604">
    <property type="entry name" value="HD-domain/PDEase-like"/>
    <property type="match status" value="1"/>
</dbReference>
<dbReference type="Proteomes" id="UP000739538">
    <property type="component" value="Unassembled WGS sequence"/>
</dbReference>
<dbReference type="InterPro" id="IPR035919">
    <property type="entry name" value="EAL_sf"/>
</dbReference>
<evidence type="ECO:0000259" key="1">
    <source>
        <dbReference type="PROSITE" id="PS51833"/>
    </source>
</evidence>
<gene>
    <name evidence="2" type="ORF">KDA27_06180</name>
</gene>
<protein>
    <submittedName>
        <fullName evidence="2">HDOD domain-containing protein</fullName>
    </submittedName>
</protein>
<dbReference type="InterPro" id="IPR014408">
    <property type="entry name" value="dGMP_Pdiesterase_EAL/HD-GYP"/>
</dbReference>
<sequence length="405" mass="45772">MEVFVARQPILDRHMEVFGYELLVRSAAVDAYDGLDPDQASSSIIMNGTLLLDFQELTQGRAAFVNVTRQALVERIVEVLPTDTTIVEILETVEPDDEVYRACVELKEKGFRIALDDFVYSPEWDGILALTDIVKVDFLTTTREQRRELATHIPDGVTLLAEKLETPDLFDEALEDGYTLFQGYFFQKPLLLRKRSIPENQAFYAELLQELQSRELDITRLVGVIKRDPSLTYKFLRFINRPTFGWRRQIEDLEQAIFLVGEAEIRKWMTLLVMASLAPGKPLALLQNASIRARMCELLAPLAGLKQRSMAAFLVGMFSQIDAFTDQPMGEALDLLPLDESVRTALLGEENDLRRLLDVVRAYERGAWQEMQAAAEAIGVGVGEIPPQYVLAVRWATRGNASDLV</sequence>
<reference evidence="2" key="1">
    <citation type="submission" date="2020-04" db="EMBL/GenBank/DDBJ databases">
        <authorList>
            <person name="Zhang T."/>
        </authorList>
    </citation>
    <scope>NUCLEOTIDE SEQUENCE</scope>
    <source>
        <strain evidence="2">HKST-UBA02</strain>
    </source>
</reference>
<dbReference type="PIRSF" id="PIRSF003180">
    <property type="entry name" value="DiGMPpdiest_YuxH"/>
    <property type="match status" value="1"/>
</dbReference>
<accession>A0A956NBQ2</accession>
<feature type="domain" description="HDOD" evidence="1">
    <location>
        <begin position="197"/>
        <end position="384"/>
    </location>
</feature>
<dbReference type="InterPro" id="IPR001633">
    <property type="entry name" value="EAL_dom"/>
</dbReference>
<name>A0A956NBQ2_UNCEI</name>